<reference evidence="2 3" key="1">
    <citation type="submission" date="2020-02" db="EMBL/GenBank/DDBJ databases">
        <title>Genome sequences of Thiorhodococcus mannitoliphagus and Thiorhodococcus minor, purple sulfur photosynthetic bacteria in the gammaproteobacterial family, Chromatiaceae.</title>
        <authorList>
            <person name="Aviles F.A."/>
            <person name="Meyer T.E."/>
            <person name="Kyndt J.A."/>
        </authorList>
    </citation>
    <scope>NUCLEOTIDE SEQUENCE [LARGE SCALE GENOMIC DNA]</scope>
    <source>
        <strain evidence="2 3">DSM 11518</strain>
    </source>
</reference>
<proteinExistence type="predicted"/>
<accession>A0A6M0JWE5</accession>
<dbReference type="AlphaFoldDB" id="A0A6M0JWE5"/>
<gene>
    <name evidence="2" type="ORF">G3446_08075</name>
</gene>
<dbReference type="Proteomes" id="UP000483379">
    <property type="component" value="Unassembled WGS sequence"/>
</dbReference>
<evidence type="ECO:0000256" key="1">
    <source>
        <dbReference type="SAM" id="Coils"/>
    </source>
</evidence>
<dbReference type="EMBL" id="JAAIJQ010000018">
    <property type="protein sequence ID" value="NEV61846.1"/>
    <property type="molecule type" value="Genomic_DNA"/>
</dbReference>
<organism evidence="2 3">
    <name type="scientific">Thiorhodococcus minor</name>
    <dbReference type="NCBI Taxonomy" id="57489"/>
    <lineage>
        <taxon>Bacteria</taxon>
        <taxon>Pseudomonadati</taxon>
        <taxon>Pseudomonadota</taxon>
        <taxon>Gammaproteobacteria</taxon>
        <taxon>Chromatiales</taxon>
        <taxon>Chromatiaceae</taxon>
        <taxon>Thiorhodococcus</taxon>
    </lineage>
</organism>
<sequence length="210" mass="23959">MSLEDRAAVLIGLIEEYERKECAEILAEAQDEAARQLAEAYRRQRRRLHERVLAERADARARIQAVRAERDTRMRASAERANSRLLALAWPRLESALEARWQDPRTRRIWIGSAIEQARLSLPAGRWTLRHPPTWPATERAEIGARIRRDLGQSPTFLSDGALVCGLIIESQGALLDMSLEGLMRDRGRLEARLLALLATPAREREERTP</sequence>
<evidence type="ECO:0000313" key="3">
    <source>
        <dbReference type="Proteomes" id="UP000483379"/>
    </source>
</evidence>
<comment type="caution">
    <text evidence="2">The sequence shown here is derived from an EMBL/GenBank/DDBJ whole genome shotgun (WGS) entry which is preliminary data.</text>
</comment>
<keyword evidence="3" id="KW-1185">Reference proteome</keyword>
<name>A0A6M0JWE5_9GAMM</name>
<evidence type="ECO:0008006" key="4">
    <source>
        <dbReference type="Google" id="ProtNLM"/>
    </source>
</evidence>
<keyword evidence="1" id="KW-0175">Coiled coil</keyword>
<dbReference type="RefSeq" id="WP_164452322.1">
    <property type="nucleotide sequence ID" value="NZ_JAAIJQ010000018.1"/>
</dbReference>
<evidence type="ECO:0000313" key="2">
    <source>
        <dbReference type="EMBL" id="NEV61846.1"/>
    </source>
</evidence>
<feature type="coiled-coil region" evidence="1">
    <location>
        <begin position="19"/>
        <end position="69"/>
    </location>
</feature>
<protein>
    <recommendedName>
        <fullName evidence="4">ATPase</fullName>
    </recommendedName>
</protein>